<evidence type="ECO:0000313" key="2">
    <source>
        <dbReference type="EMBL" id="WDE98481.1"/>
    </source>
</evidence>
<evidence type="ECO:0000313" key="3">
    <source>
        <dbReference type="Proteomes" id="UP001214250"/>
    </source>
</evidence>
<protein>
    <submittedName>
        <fullName evidence="2">Type II secretion system protein</fullName>
    </submittedName>
</protein>
<name>A0ABY7VW65_9BACT</name>
<reference evidence="2 3" key="1">
    <citation type="submission" date="2023-02" db="EMBL/GenBank/DDBJ databases">
        <title>Genome sequence of Lentisphaera profundi SAORIC-696.</title>
        <authorList>
            <person name="Kim e."/>
            <person name="Cho J.-C."/>
            <person name="Choi A."/>
            <person name="Kang I."/>
        </authorList>
    </citation>
    <scope>NUCLEOTIDE SEQUENCE [LARGE SCALE GENOMIC DNA]</scope>
    <source>
        <strain evidence="2 3">SAORIC-696</strain>
    </source>
</reference>
<dbReference type="PRINTS" id="PR00813">
    <property type="entry name" value="BCTERIALGSPG"/>
</dbReference>
<keyword evidence="1" id="KW-0488">Methylation</keyword>
<dbReference type="Gene3D" id="3.30.700.10">
    <property type="entry name" value="Glycoprotein, Type 4 Pilin"/>
    <property type="match status" value="1"/>
</dbReference>
<dbReference type="EMBL" id="CP117812">
    <property type="protein sequence ID" value="WDE98481.1"/>
    <property type="molecule type" value="Genomic_DNA"/>
</dbReference>
<dbReference type="NCBIfam" id="TIGR02532">
    <property type="entry name" value="IV_pilin_GFxxxE"/>
    <property type="match status" value="1"/>
</dbReference>
<dbReference type="InterPro" id="IPR000983">
    <property type="entry name" value="Bac_GSPG_pilin"/>
</dbReference>
<sequence>MKKFTLIELLVVVAIIGILASLLLPTLGKARKTSRQAVCVSNLRQLYTVTMNYALDNNDYAPSHTGGAGSAYWDQTLIKNAYMQGMPGNTMPSALQECPESRPITSKWDSTIGMNKYFPQGNDIPKISGSQLNKTWLLMDSSWGDHLVYGLTNTSKMFAADNRDSIARHQGKANVTFSDGHTQAEGGSYLLTKSDRNDIFWYPGGK</sequence>
<dbReference type="Proteomes" id="UP001214250">
    <property type="component" value="Chromosome 2"/>
</dbReference>
<keyword evidence="3" id="KW-1185">Reference proteome</keyword>
<dbReference type="RefSeq" id="WP_274153352.1">
    <property type="nucleotide sequence ID" value="NZ_CP117812.1"/>
</dbReference>
<evidence type="ECO:0000256" key="1">
    <source>
        <dbReference type="ARBA" id="ARBA00022481"/>
    </source>
</evidence>
<dbReference type="InterPro" id="IPR012902">
    <property type="entry name" value="N_methyl_site"/>
</dbReference>
<proteinExistence type="predicted"/>
<accession>A0ABY7VW65</accession>
<organism evidence="2 3">
    <name type="scientific">Lentisphaera profundi</name>
    <dbReference type="NCBI Taxonomy" id="1658616"/>
    <lineage>
        <taxon>Bacteria</taxon>
        <taxon>Pseudomonadati</taxon>
        <taxon>Lentisphaerota</taxon>
        <taxon>Lentisphaeria</taxon>
        <taxon>Lentisphaerales</taxon>
        <taxon>Lentisphaeraceae</taxon>
        <taxon>Lentisphaera</taxon>
    </lineage>
</organism>
<dbReference type="PANTHER" id="PTHR30093">
    <property type="entry name" value="GENERAL SECRETION PATHWAY PROTEIN G"/>
    <property type="match status" value="1"/>
</dbReference>
<dbReference type="SUPFAM" id="SSF54523">
    <property type="entry name" value="Pili subunits"/>
    <property type="match status" value="1"/>
</dbReference>
<dbReference type="InterPro" id="IPR045584">
    <property type="entry name" value="Pilin-like"/>
</dbReference>
<gene>
    <name evidence="2" type="ORF">PQO03_21965</name>
</gene>